<evidence type="ECO:0000256" key="1">
    <source>
        <dbReference type="ARBA" id="ARBA00008769"/>
    </source>
</evidence>
<geneLocation type="plasmid" evidence="3">
    <name>p2014s06-099-1</name>
</geneLocation>
<proteinExistence type="inferred from homology"/>
<reference evidence="2 3" key="1">
    <citation type="submission" date="2018-11" db="EMBL/GenBank/DDBJ databases">
        <authorList>
            <person name="Kuo S.-C."/>
            <person name="Chen F.-J."/>
            <person name="Liao Y.-C."/>
        </authorList>
    </citation>
    <scope>NUCLEOTIDE SEQUENCE [LARGE SCALE GENOMIC DNA]</scope>
    <source>
        <strain evidence="2 3">2014S06-099</strain>
        <plasmid evidence="3">p2014s06-099-1</plasmid>
    </source>
</reference>
<evidence type="ECO:0000313" key="3">
    <source>
        <dbReference type="Proteomes" id="UP000254410"/>
    </source>
</evidence>
<dbReference type="EMBL" id="CP033541">
    <property type="protein sequence ID" value="AZC01512.1"/>
    <property type="molecule type" value="Genomic_DNA"/>
</dbReference>
<dbReference type="InterPro" id="IPR038673">
    <property type="entry name" value="OprB_sf"/>
</dbReference>
<keyword evidence="2" id="KW-0614">Plasmid</keyword>
<dbReference type="AlphaFoldDB" id="A0A3G6YM43"/>
<dbReference type="Proteomes" id="UP000254410">
    <property type="component" value="Plasmid p2014S06-099-1"/>
</dbReference>
<accession>A0A3G6YM43</accession>
<reference evidence="2 3" key="2">
    <citation type="submission" date="2018-12" db="EMBL/GenBank/DDBJ databases">
        <title>Molecular Epidemiology of Emerging Carbapenem-Resistance in Acinetobacter nosocomialis and Acinetobacter pittii in Taiwan, 2010-2014.</title>
        <authorList>
            <person name="Huang W.-C."/>
            <person name="Wang H.-Y."/>
            <person name="Lai J.-F."/>
            <person name="Lauderdale T.-L."/>
            <person name="Sytwu H.-K."/>
        </authorList>
    </citation>
    <scope>NUCLEOTIDE SEQUENCE [LARGE SCALE GENOMIC DNA]</scope>
    <source>
        <strain evidence="2 3">2014S06-099</strain>
        <plasmid evidence="3">p2014s06-099-1</plasmid>
    </source>
</reference>
<gene>
    <name evidence="2" type="ORF">DKE52_021215</name>
</gene>
<comment type="similarity">
    <text evidence="1">Belongs to the OprB family.</text>
</comment>
<sequence>MILTGSYQLVFADEVKLKSEQGRTEFPYYTQNLNTQDLDNKNYNPITELGKAMKDNGIIYRGLLTAGMFNSGTTGVDPHEDAGGALFINAIDFDLEKLLNIPTAKIHTEVVIFPWAYPDSSSATHFGTYASSLMGGDQYPPHEASWKPWLSQLSYEQTILDGKLNFELGKSNILSYFLLQPVV</sequence>
<name>A0A3G6YM43_ACIPI</name>
<dbReference type="Gene3D" id="2.40.160.180">
    <property type="entry name" value="Carbohydrate-selective porin OprB"/>
    <property type="match status" value="1"/>
</dbReference>
<protein>
    <submittedName>
        <fullName evidence="2">Uncharacterized protein</fullName>
    </submittedName>
</protein>
<organism evidence="2 3">
    <name type="scientific">Acinetobacter pittii</name>
    <name type="common">Acinetobacter genomosp. 3</name>
    <dbReference type="NCBI Taxonomy" id="48296"/>
    <lineage>
        <taxon>Bacteria</taxon>
        <taxon>Pseudomonadati</taxon>
        <taxon>Pseudomonadota</taxon>
        <taxon>Gammaproteobacteria</taxon>
        <taxon>Moraxellales</taxon>
        <taxon>Moraxellaceae</taxon>
        <taxon>Acinetobacter</taxon>
        <taxon>Acinetobacter calcoaceticus/baumannii complex</taxon>
    </lineage>
</organism>
<evidence type="ECO:0000313" key="2">
    <source>
        <dbReference type="EMBL" id="AZC01512.1"/>
    </source>
</evidence>